<dbReference type="EMBL" id="JAEEGA010000007">
    <property type="protein sequence ID" value="MBP1041807.1"/>
    <property type="molecule type" value="Genomic_DNA"/>
</dbReference>
<dbReference type="Proteomes" id="UP000674938">
    <property type="component" value="Unassembled WGS sequence"/>
</dbReference>
<proteinExistence type="predicted"/>
<reference evidence="1" key="1">
    <citation type="submission" date="2020-12" db="EMBL/GenBank/DDBJ databases">
        <title>Vagococcus allomyrinae sp. nov. and Enterococcus lavae sp. nov., isolated from the larvae of Allomyrina dichotoma.</title>
        <authorList>
            <person name="Lee S.D."/>
        </authorList>
    </citation>
    <scope>NUCLEOTIDE SEQUENCE</scope>
    <source>
        <strain evidence="1">BWB3-3</strain>
    </source>
</reference>
<dbReference type="AlphaFoldDB" id="A0A940PC42"/>
<dbReference type="RefSeq" id="WP_209528342.1">
    <property type="nucleotide sequence ID" value="NZ_JAEEGA010000007.1"/>
</dbReference>
<protein>
    <submittedName>
        <fullName evidence="1">Uncharacterized protein</fullName>
    </submittedName>
</protein>
<sequence length="113" mass="13162">MKFIKKIYLDAHFFAPRYLSLHTSKFRRLSADAKIIDNITYHSWQFKSPQISIGCAMIPPTNASHLLLFSLEKTENIQSVAYQVSNYLRINQKTIEQLIPGQSLYVRLDDWGK</sequence>
<accession>A0A940PC42</accession>
<evidence type="ECO:0000313" key="2">
    <source>
        <dbReference type="Proteomes" id="UP000674938"/>
    </source>
</evidence>
<name>A0A940PC42_9ENTE</name>
<keyword evidence="2" id="KW-1185">Reference proteome</keyword>
<organism evidence="1 2">
    <name type="scientific">Vagococcus allomyrinae</name>
    <dbReference type="NCBI Taxonomy" id="2794353"/>
    <lineage>
        <taxon>Bacteria</taxon>
        <taxon>Bacillati</taxon>
        <taxon>Bacillota</taxon>
        <taxon>Bacilli</taxon>
        <taxon>Lactobacillales</taxon>
        <taxon>Enterococcaceae</taxon>
        <taxon>Vagococcus</taxon>
    </lineage>
</organism>
<gene>
    <name evidence="1" type="ORF">I6N95_12380</name>
</gene>
<evidence type="ECO:0000313" key="1">
    <source>
        <dbReference type="EMBL" id="MBP1041807.1"/>
    </source>
</evidence>
<comment type="caution">
    <text evidence="1">The sequence shown here is derived from an EMBL/GenBank/DDBJ whole genome shotgun (WGS) entry which is preliminary data.</text>
</comment>